<feature type="transmembrane region" description="Helical" evidence="1">
    <location>
        <begin position="46"/>
        <end position="69"/>
    </location>
</feature>
<dbReference type="STRING" id="413882.AAW51_4678"/>
<dbReference type="RefSeq" id="WP_047196524.1">
    <property type="nucleotide sequence ID" value="NZ_CP011371.1"/>
</dbReference>
<feature type="transmembrane region" description="Helical" evidence="1">
    <location>
        <begin position="107"/>
        <end position="130"/>
    </location>
</feature>
<keyword evidence="1" id="KW-0472">Membrane</keyword>
<organism evidence="3 4">
    <name type="scientific">Caldimonas brevitalea</name>
    <dbReference type="NCBI Taxonomy" id="413882"/>
    <lineage>
        <taxon>Bacteria</taxon>
        <taxon>Pseudomonadati</taxon>
        <taxon>Pseudomonadota</taxon>
        <taxon>Betaproteobacteria</taxon>
        <taxon>Burkholderiales</taxon>
        <taxon>Sphaerotilaceae</taxon>
        <taxon>Caldimonas</taxon>
    </lineage>
</organism>
<feature type="domain" description="DUF2231" evidence="2">
    <location>
        <begin position="9"/>
        <end position="143"/>
    </location>
</feature>
<dbReference type="Proteomes" id="UP000035352">
    <property type="component" value="Chromosome"/>
</dbReference>
<evidence type="ECO:0000259" key="2">
    <source>
        <dbReference type="Pfam" id="PF09990"/>
    </source>
</evidence>
<evidence type="ECO:0000313" key="3">
    <source>
        <dbReference type="EMBL" id="AKJ31369.1"/>
    </source>
</evidence>
<keyword evidence="1" id="KW-1133">Transmembrane helix</keyword>
<dbReference type="Pfam" id="PF09990">
    <property type="entry name" value="DUF2231"/>
    <property type="match status" value="1"/>
</dbReference>
<dbReference type="OrthoDB" id="2873672at2"/>
<dbReference type="InterPro" id="IPR019251">
    <property type="entry name" value="DUF2231_TM"/>
</dbReference>
<gene>
    <name evidence="3" type="ORF">AAW51_4678</name>
</gene>
<dbReference type="EMBL" id="CP011371">
    <property type="protein sequence ID" value="AKJ31369.1"/>
    <property type="molecule type" value="Genomic_DNA"/>
</dbReference>
<protein>
    <submittedName>
        <fullName evidence="3">Membrane protein</fullName>
    </submittedName>
</protein>
<reference evidence="3 4" key="1">
    <citation type="submission" date="2015-05" db="EMBL/GenBank/DDBJ databases">
        <authorList>
            <person name="Tang B."/>
            <person name="Yu Y."/>
        </authorList>
    </citation>
    <scope>NUCLEOTIDE SEQUENCE [LARGE SCALE GENOMIC DNA]</scope>
    <source>
        <strain evidence="3 4">DSM 7029</strain>
    </source>
</reference>
<keyword evidence="4" id="KW-1185">Reference proteome</keyword>
<proteinExistence type="predicted"/>
<evidence type="ECO:0000256" key="1">
    <source>
        <dbReference type="SAM" id="Phobius"/>
    </source>
</evidence>
<dbReference type="AlphaFoldDB" id="A0A0G3BPL0"/>
<keyword evidence="1" id="KW-0812">Transmembrane</keyword>
<name>A0A0G3BPL0_9BURK</name>
<feature type="transmembrane region" description="Helical" evidence="1">
    <location>
        <begin position="81"/>
        <end position="101"/>
    </location>
</feature>
<evidence type="ECO:0000313" key="4">
    <source>
        <dbReference type="Proteomes" id="UP000035352"/>
    </source>
</evidence>
<sequence length="169" mass="17838">MESRAKLLGHPVHQMLVVFPLGLLATAVIFDVIFLANGDPMMSSVAYWLIAAGLIGAVVAAPFGTRDWFAIPKGTRAKRIGAMHGGGNMIVAVLFLVSWWLRPEPPAGPAVSALVLSFAGAALAMVTAWLGGELVDRLGIGVDDNANVNAPSSLKRDPARRDAHYAGQR</sequence>
<feature type="transmembrane region" description="Helical" evidence="1">
    <location>
        <begin position="12"/>
        <end position="34"/>
    </location>
</feature>
<dbReference type="PATRIC" id="fig|413882.6.peg.4886"/>
<accession>A0A0G3BPL0</accession>
<dbReference type="KEGG" id="pbh:AAW51_4678"/>